<dbReference type="AlphaFoldDB" id="A0A395JJV0"/>
<reference evidence="2 3" key="1">
    <citation type="submission" date="2018-06" db="EMBL/GenBank/DDBJ databases">
        <title>Genomic Encyclopedia of Type Strains, Phase IV (KMG-IV): sequencing the most valuable type-strain genomes for metagenomic binning, comparative biology and taxonomic classification.</title>
        <authorList>
            <person name="Goeker M."/>
        </authorList>
    </citation>
    <scope>NUCLEOTIDE SEQUENCE [LARGE SCALE GENOMIC DNA]</scope>
    <source>
        <strain evidence="2 3">DSM 24032</strain>
    </source>
</reference>
<dbReference type="InterPro" id="IPR050834">
    <property type="entry name" value="Glycosyltransf_2"/>
</dbReference>
<dbReference type="OrthoDB" id="9802649at2"/>
<protein>
    <submittedName>
        <fullName evidence="2">Glycosyl transferase family 2</fullName>
    </submittedName>
</protein>
<dbReference type="Pfam" id="PF00535">
    <property type="entry name" value="Glycos_transf_2"/>
    <property type="match status" value="1"/>
</dbReference>
<proteinExistence type="predicted"/>
<dbReference type="Gene3D" id="3.90.550.10">
    <property type="entry name" value="Spore Coat Polysaccharide Biosynthesis Protein SpsA, Chain A"/>
    <property type="match status" value="1"/>
</dbReference>
<evidence type="ECO:0000313" key="2">
    <source>
        <dbReference type="EMBL" id="RBP49172.1"/>
    </source>
</evidence>
<keyword evidence="3" id="KW-1185">Reference proteome</keyword>
<dbReference type="PANTHER" id="PTHR43685:SF2">
    <property type="entry name" value="GLYCOSYLTRANSFERASE 2-LIKE DOMAIN-CONTAINING PROTEIN"/>
    <property type="match status" value="1"/>
</dbReference>
<gene>
    <name evidence="2" type="ORF">DFR28_10498</name>
</gene>
<dbReference type="InterPro" id="IPR029044">
    <property type="entry name" value="Nucleotide-diphossugar_trans"/>
</dbReference>
<evidence type="ECO:0000259" key="1">
    <source>
        <dbReference type="Pfam" id="PF00535"/>
    </source>
</evidence>
<feature type="domain" description="Glycosyltransferase 2-like" evidence="1">
    <location>
        <begin position="12"/>
        <end position="124"/>
    </location>
</feature>
<dbReference type="InterPro" id="IPR001173">
    <property type="entry name" value="Glyco_trans_2-like"/>
</dbReference>
<dbReference type="Proteomes" id="UP000253083">
    <property type="component" value="Unassembled WGS sequence"/>
</dbReference>
<accession>A0A395JJV0</accession>
<dbReference type="InParanoid" id="A0A395JJV0"/>
<keyword evidence="2" id="KW-0808">Transferase</keyword>
<name>A0A395JJV0_9GAMM</name>
<comment type="caution">
    <text evidence="2">The sequence shown here is derived from an EMBL/GenBank/DDBJ whole genome shotgun (WGS) entry which is preliminary data.</text>
</comment>
<dbReference type="EMBL" id="QNRT01000004">
    <property type="protein sequence ID" value="RBP49172.1"/>
    <property type="molecule type" value="Genomic_DNA"/>
</dbReference>
<evidence type="ECO:0000313" key="3">
    <source>
        <dbReference type="Proteomes" id="UP000253083"/>
    </source>
</evidence>
<dbReference type="SUPFAM" id="SSF53448">
    <property type="entry name" value="Nucleotide-diphospho-sugar transferases"/>
    <property type="match status" value="1"/>
</dbReference>
<dbReference type="RefSeq" id="WP_113955039.1">
    <property type="nucleotide sequence ID" value="NZ_QNRT01000004.1"/>
</dbReference>
<dbReference type="CDD" id="cd00761">
    <property type="entry name" value="Glyco_tranf_GTA_type"/>
    <property type="match status" value="1"/>
</dbReference>
<dbReference type="GO" id="GO:0016740">
    <property type="term" value="F:transferase activity"/>
    <property type="evidence" value="ECO:0007669"/>
    <property type="project" value="UniProtKB-KW"/>
</dbReference>
<organism evidence="2 3">
    <name type="scientific">Arenicella xantha</name>
    <dbReference type="NCBI Taxonomy" id="644221"/>
    <lineage>
        <taxon>Bacteria</taxon>
        <taxon>Pseudomonadati</taxon>
        <taxon>Pseudomonadota</taxon>
        <taxon>Gammaproteobacteria</taxon>
        <taxon>Arenicellales</taxon>
        <taxon>Arenicellaceae</taxon>
        <taxon>Arenicella</taxon>
    </lineage>
</organism>
<dbReference type="PANTHER" id="PTHR43685">
    <property type="entry name" value="GLYCOSYLTRANSFERASE"/>
    <property type="match status" value="1"/>
</dbReference>
<sequence length="325" mass="36332">MMTVNVNSGVVSTIIPVFNRPEMLRRAVESVLSQTYKSIEIIIVDDGSTDNTLSVANALRHEHSAIRVLSIENSGPGAAREAGRLNATGEFVQYLDSDDILLPEKFTKQVGKLNQNPKCDVCYCQTSLQRLDGSVVTPWKRTGEKIDQIIPAMLASRWWDTSTPLYTRRVVELAGPWHTWINEEDWEYDCRIGFNSTGLAYVPDILSVQMEHQEARLSHDGARDQQKLKSRVNARMAIIGQSLNAPPATESSEFVTQLKYSFLLSRQAGAAGLADESRDLFNLVQPHLKSRNISVLGMTLYKLGAQLIGWQAMGKLSEQIDKLRK</sequence>